<dbReference type="GO" id="GO:0003713">
    <property type="term" value="F:transcription coactivator activity"/>
    <property type="evidence" value="ECO:0007669"/>
    <property type="project" value="InterPro"/>
</dbReference>
<dbReference type="PANTHER" id="PTHR33137:SF4">
    <property type="entry name" value="MEDIATOR OF RNA POLYMERASE II TRANSCRIPTION SUBUNIT 15A-RELATED"/>
    <property type="match status" value="1"/>
</dbReference>
<dbReference type="InterPro" id="IPR036529">
    <property type="entry name" value="KIX_dom_sf"/>
</dbReference>
<feature type="region of interest" description="Disordered" evidence="3">
    <location>
        <begin position="111"/>
        <end position="139"/>
    </location>
</feature>
<organism evidence="5 6">
    <name type="scientific">Dipteronia dyeriana</name>
    <dbReference type="NCBI Taxonomy" id="168575"/>
    <lineage>
        <taxon>Eukaryota</taxon>
        <taxon>Viridiplantae</taxon>
        <taxon>Streptophyta</taxon>
        <taxon>Embryophyta</taxon>
        <taxon>Tracheophyta</taxon>
        <taxon>Spermatophyta</taxon>
        <taxon>Magnoliopsida</taxon>
        <taxon>eudicotyledons</taxon>
        <taxon>Gunneridae</taxon>
        <taxon>Pentapetalae</taxon>
        <taxon>rosids</taxon>
        <taxon>malvids</taxon>
        <taxon>Sapindales</taxon>
        <taxon>Sapindaceae</taxon>
        <taxon>Hippocastanoideae</taxon>
        <taxon>Acereae</taxon>
        <taxon>Dipteronia</taxon>
    </lineage>
</organism>
<dbReference type="Proteomes" id="UP001280121">
    <property type="component" value="Unassembled WGS sequence"/>
</dbReference>
<feature type="region of interest" description="Disordered" evidence="3">
    <location>
        <begin position="1"/>
        <end position="39"/>
    </location>
</feature>
<keyword evidence="6" id="KW-1185">Reference proteome</keyword>
<dbReference type="SUPFAM" id="SSF47040">
    <property type="entry name" value="Kix domain of CBP (creb binding protein)"/>
    <property type="match status" value="1"/>
</dbReference>
<dbReference type="PANTHER" id="PTHR33137">
    <property type="entry name" value="MEDIATOR OF RNA POLYMERASE II TRANSCRIPTION SUBUNIT 15A-RELATED"/>
    <property type="match status" value="1"/>
</dbReference>
<dbReference type="GO" id="GO:0031490">
    <property type="term" value="F:chromatin DNA binding"/>
    <property type="evidence" value="ECO:0007669"/>
    <property type="project" value="InterPro"/>
</dbReference>
<feature type="compositionally biased region" description="Basic and acidic residues" evidence="3">
    <location>
        <begin position="21"/>
        <end position="31"/>
    </location>
</feature>
<feature type="compositionally biased region" description="Low complexity" evidence="3">
    <location>
        <begin position="123"/>
        <end position="139"/>
    </location>
</feature>
<accession>A0AAD9TNA1</accession>
<dbReference type="Pfam" id="PF16987">
    <property type="entry name" value="KIX_2"/>
    <property type="match status" value="1"/>
</dbReference>
<name>A0AAD9TNA1_9ROSI</name>
<gene>
    <name evidence="5" type="ORF">Ddye_026911</name>
</gene>
<dbReference type="AlphaFoldDB" id="A0AAD9TNA1"/>
<evidence type="ECO:0000313" key="6">
    <source>
        <dbReference type="Proteomes" id="UP001280121"/>
    </source>
</evidence>
<dbReference type="GO" id="GO:0005634">
    <property type="term" value="C:nucleus"/>
    <property type="evidence" value="ECO:0007669"/>
    <property type="project" value="UniProtKB-SubCell"/>
</dbReference>
<comment type="subcellular location">
    <subcellularLocation>
        <location evidence="1">Nucleus</location>
    </subcellularLocation>
</comment>
<evidence type="ECO:0000256" key="2">
    <source>
        <dbReference type="ARBA" id="ARBA00023242"/>
    </source>
</evidence>
<dbReference type="InterPro" id="IPR036546">
    <property type="entry name" value="MED15_KIX"/>
</dbReference>
<protein>
    <recommendedName>
        <fullName evidence="4">Mediator complex subunit 15 KIX domain-containing protein</fullName>
    </recommendedName>
</protein>
<feature type="domain" description="Mediator complex subunit 15 KIX" evidence="4">
    <location>
        <begin position="38"/>
        <end position="111"/>
    </location>
</feature>
<keyword evidence="2" id="KW-0539">Nucleus</keyword>
<dbReference type="Gene3D" id="1.10.246.20">
    <property type="entry name" value="Coactivator CBP, KIX domain"/>
    <property type="match status" value="1"/>
</dbReference>
<evidence type="ECO:0000256" key="1">
    <source>
        <dbReference type="ARBA" id="ARBA00004123"/>
    </source>
</evidence>
<comment type="caution">
    <text evidence="5">The sequence shown here is derived from an EMBL/GenBank/DDBJ whole genome shotgun (WGS) entry which is preliminary data.</text>
</comment>
<evidence type="ECO:0000259" key="4">
    <source>
        <dbReference type="Pfam" id="PF16987"/>
    </source>
</evidence>
<reference evidence="5" key="1">
    <citation type="journal article" date="2023" name="Plant J.">
        <title>Genome sequences and population genomics provide insights into the demographic history, inbreeding, and mutation load of two 'living fossil' tree species of Dipteronia.</title>
        <authorList>
            <person name="Feng Y."/>
            <person name="Comes H.P."/>
            <person name="Chen J."/>
            <person name="Zhu S."/>
            <person name="Lu R."/>
            <person name="Zhang X."/>
            <person name="Li P."/>
            <person name="Qiu J."/>
            <person name="Olsen K.M."/>
            <person name="Qiu Y."/>
        </authorList>
    </citation>
    <scope>NUCLEOTIDE SEQUENCE</scope>
    <source>
        <strain evidence="5">KIB01</strain>
    </source>
</reference>
<sequence>MDPKYQAVNQEAAPNCVPSNKAEEPTPHGEESSMNVPDWKNELQPQLRELLVGKMRETLEWYCPFSDPASLDVLKQMAIRFEEKIFTSATSKSDYSRKISLKILALDLPRANGSVPFDDVDDCSSSTSSLESDNSPGPA</sequence>
<dbReference type="EMBL" id="JANJYI010000008">
    <property type="protein sequence ID" value="KAK2639116.1"/>
    <property type="molecule type" value="Genomic_DNA"/>
</dbReference>
<evidence type="ECO:0000256" key="3">
    <source>
        <dbReference type="SAM" id="MobiDB-lite"/>
    </source>
</evidence>
<proteinExistence type="predicted"/>
<dbReference type="InterPro" id="IPR044661">
    <property type="entry name" value="MED15a/b/c-like"/>
</dbReference>
<evidence type="ECO:0000313" key="5">
    <source>
        <dbReference type="EMBL" id="KAK2639116.1"/>
    </source>
</evidence>